<proteinExistence type="predicted"/>
<feature type="region of interest" description="Disordered" evidence="1">
    <location>
        <begin position="97"/>
        <end position="116"/>
    </location>
</feature>
<organism evidence="2 3">
    <name type="scientific">Actinomadura namibiensis</name>
    <dbReference type="NCBI Taxonomy" id="182080"/>
    <lineage>
        <taxon>Bacteria</taxon>
        <taxon>Bacillati</taxon>
        <taxon>Actinomycetota</taxon>
        <taxon>Actinomycetes</taxon>
        <taxon>Streptosporangiales</taxon>
        <taxon>Thermomonosporaceae</taxon>
        <taxon>Actinomadura</taxon>
    </lineage>
</organism>
<dbReference type="RefSeq" id="WP_182849260.1">
    <property type="nucleotide sequence ID" value="NZ_BAAALP010000144.1"/>
</dbReference>
<gene>
    <name evidence="2" type="ORF">HNR61_009131</name>
</gene>
<dbReference type="Proteomes" id="UP000572680">
    <property type="component" value="Unassembled WGS sequence"/>
</dbReference>
<feature type="compositionally biased region" description="Basic and acidic residues" evidence="1">
    <location>
        <begin position="102"/>
        <end position="116"/>
    </location>
</feature>
<comment type="caution">
    <text evidence="2">The sequence shown here is derived from an EMBL/GenBank/DDBJ whole genome shotgun (WGS) entry which is preliminary data.</text>
</comment>
<reference evidence="2 3" key="1">
    <citation type="submission" date="2020-08" db="EMBL/GenBank/DDBJ databases">
        <title>Genomic Encyclopedia of Type Strains, Phase IV (KMG-IV): sequencing the most valuable type-strain genomes for metagenomic binning, comparative biology and taxonomic classification.</title>
        <authorList>
            <person name="Goeker M."/>
        </authorList>
    </citation>
    <scope>NUCLEOTIDE SEQUENCE [LARGE SCALE GENOMIC DNA]</scope>
    <source>
        <strain evidence="2 3">DSM 44197</strain>
    </source>
</reference>
<accession>A0A7W3LZY0</accession>
<evidence type="ECO:0000256" key="1">
    <source>
        <dbReference type="SAM" id="MobiDB-lite"/>
    </source>
</evidence>
<evidence type="ECO:0000313" key="3">
    <source>
        <dbReference type="Proteomes" id="UP000572680"/>
    </source>
</evidence>
<keyword evidence="3" id="KW-1185">Reference proteome</keyword>
<name>A0A7W3LZY0_ACTNM</name>
<dbReference type="AlphaFoldDB" id="A0A7W3LZY0"/>
<sequence length="116" mass="12617">MAQRRAIDGGATVFGLGVEIMFLRGRSSAAWTAQKLVFPAGENLPVKKPGTGRALDSFGPTPPIAAVRWARMDPDAYGVLAFIDGFNGKLTSVGFTVTPQPPEREDIDRKYEKHKK</sequence>
<dbReference type="EMBL" id="JACJIA010000023">
    <property type="protein sequence ID" value="MBA8957438.1"/>
    <property type="molecule type" value="Genomic_DNA"/>
</dbReference>
<protein>
    <submittedName>
        <fullName evidence="2">Uncharacterized protein</fullName>
    </submittedName>
</protein>
<evidence type="ECO:0000313" key="2">
    <source>
        <dbReference type="EMBL" id="MBA8957438.1"/>
    </source>
</evidence>